<comment type="similarity">
    <text evidence="1">Belongs to the SMP-30/CGR1 family.</text>
</comment>
<dbReference type="Pfam" id="PF08450">
    <property type="entry name" value="SGL"/>
    <property type="match status" value="1"/>
</dbReference>
<gene>
    <name evidence="3" type="ORF">F7231_24235</name>
</gene>
<evidence type="ECO:0000256" key="1">
    <source>
        <dbReference type="ARBA" id="ARBA00008853"/>
    </source>
</evidence>
<comment type="caution">
    <text evidence="3">The sequence shown here is derived from an EMBL/GenBank/DDBJ whole genome shotgun (WGS) entry which is preliminary data.</text>
</comment>
<dbReference type="InterPro" id="IPR011042">
    <property type="entry name" value="6-blade_b-propeller_TolB-like"/>
</dbReference>
<dbReference type="InterPro" id="IPR013658">
    <property type="entry name" value="SGL"/>
</dbReference>
<organism evidence="3 4">
    <name type="scientific">Fibrivirga algicola</name>
    <dbReference type="NCBI Taxonomy" id="2950420"/>
    <lineage>
        <taxon>Bacteria</taxon>
        <taxon>Pseudomonadati</taxon>
        <taxon>Bacteroidota</taxon>
        <taxon>Cytophagia</taxon>
        <taxon>Cytophagales</taxon>
        <taxon>Spirosomataceae</taxon>
        <taxon>Fibrivirga</taxon>
    </lineage>
</organism>
<dbReference type="EMBL" id="WAEL01000011">
    <property type="protein sequence ID" value="NID13301.1"/>
    <property type="molecule type" value="Genomic_DNA"/>
</dbReference>
<dbReference type="InterPro" id="IPR005511">
    <property type="entry name" value="SMP-30"/>
</dbReference>
<dbReference type="PANTHER" id="PTHR10907:SF47">
    <property type="entry name" value="REGUCALCIN"/>
    <property type="match status" value="1"/>
</dbReference>
<sequence length="282" mass="31113">MQINSFFAGNLQLGEGIYYDQRHNHVWWVDILERRVYRSSTDGSDLQVWQTPELVGFVLPHPDGVRYWLGLKSGPHAAFLRDQQPPELERLDTVDTDSPQIRVNDGSLSADGQSLFVTTMDMEVKHPLGRVLCYSQQGKATELSTNFLISNGPAVSATDQVIYVAESEGHAGRQKGVYQIELNAATPIEMLLIEWPFGGSPDGVSMDASGTLWIGEYGTNCIRQFTTQGSLLRTIELPALNVTKVASVGNQLYVTSAADGISDDQRRQFPMTGHVLVLDGVE</sequence>
<dbReference type="PRINTS" id="PR01790">
    <property type="entry name" value="SMP30FAMILY"/>
</dbReference>
<evidence type="ECO:0000313" key="3">
    <source>
        <dbReference type="EMBL" id="NID13301.1"/>
    </source>
</evidence>
<evidence type="ECO:0000259" key="2">
    <source>
        <dbReference type="Pfam" id="PF08450"/>
    </source>
</evidence>
<name>A0ABX0QLE0_9BACT</name>
<dbReference type="Gene3D" id="2.120.10.30">
    <property type="entry name" value="TolB, C-terminal domain"/>
    <property type="match status" value="1"/>
</dbReference>
<proteinExistence type="inferred from homology"/>
<protein>
    <submittedName>
        <fullName evidence="3">SMP-30/gluconolactonase/LRE family protein</fullName>
    </submittedName>
</protein>
<feature type="domain" description="SMP-30/Gluconolactonase/LRE-like region" evidence="2">
    <location>
        <begin position="13"/>
        <end position="257"/>
    </location>
</feature>
<dbReference type="SUPFAM" id="SSF63829">
    <property type="entry name" value="Calcium-dependent phosphotriesterase"/>
    <property type="match status" value="1"/>
</dbReference>
<dbReference type="RefSeq" id="WP_166693865.1">
    <property type="nucleotide sequence ID" value="NZ_WAEL01000011.1"/>
</dbReference>
<accession>A0ABX0QLE0</accession>
<reference evidence="3" key="1">
    <citation type="submission" date="2024-05" db="EMBL/GenBank/DDBJ databases">
        <authorList>
            <person name="Jung D.-H."/>
        </authorList>
    </citation>
    <scope>NUCLEOTIDE SEQUENCE</scope>
    <source>
        <strain evidence="3">JA-25</strain>
    </source>
</reference>
<evidence type="ECO:0000313" key="4">
    <source>
        <dbReference type="Proteomes" id="UP000606008"/>
    </source>
</evidence>
<dbReference type="PANTHER" id="PTHR10907">
    <property type="entry name" value="REGUCALCIN"/>
    <property type="match status" value="1"/>
</dbReference>
<dbReference type="Proteomes" id="UP000606008">
    <property type="component" value="Unassembled WGS sequence"/>
</dbReference>
<keyword evidence="4" id="KW-1185">Reference proteome</keyword>